<dbReference type="Proteomes" id="UP000310687">
    <property type="component" value="Unassembled WGS sequence"/>
</dbReference>
<feature type="compositionally biased region" description="Basic residues" evidence="1">
    <location>
        <begin position="85"/>
        <end position="94"/>
    </location>
</feature>
<sequence>MLVPRSFKYSSSPPTDAQKQRRPSTPKSKKTFAPAFIDPPPPRSDASSTSLSSHPPPHAPWILTPAMPATLQPSRPVEIPTPTRRSPREHKPARTSRASSNSSRRSRDSEKKHRPDALPPAVAALLAVTAIPPPKSQLRRKKSPVRDMSIDELIQEWRKDTSTKSSYSCASLDMLLGSADEDDYEHMYSSRSTSCDSIPSLDADEASSVLSLSNPATPDSIRSRKSSMGSYRKEKTFCTPEIEDCSVDHPLGFSTIEFDENLILINSPCPKERKQRKSGGFRSNLSSSLQAIKSRVTSSFSSLNLNLDEDSFSDASLWQHPYLFPRLSSELRPTPFASTPSKSHRQYLNPRSAPVPFEEQQHHWQKALSSDSSDSECPETPMIQMQTYNKRAASSPRRSRRGSSTGAPDPRSEAGRAMSGHVPMPTRQREPRENSDFLRVIVLEMNMRRGGKFEEGASGRARIWLPPRKQPAARNSVFDDDDEDEITSVGGPRVAARKIPRRWVPVSIE</sequence>
<organism evidence="2 5">
    <name type="scientific">Aureobasidium pullulans</name>
    <name type="common">Black yeast</name>
    <name type="synonym">Pullularia pullulans</name>
    <dbReference type="NCBI Taxonomy" id="5580"/>
    <lineage>
        <taxon>Eukaryota</taxon>
        <taxon>Fungi</taxon>
        <taxon>Dikarya</taxon>
        <taxon>Ascomycota</taxon>
        <taxon>Pezizomycotina</taxon>
        <taxon>Dothideomycetes</taxon>
        <taxon>Dothideomycetidae</taxon>
        <taxon>Dothideales</taxon>
        <taxon>Saccotheciaceae</taxon>
        <taxon>Aureobasidium</taxon>
    </lineage>
</organism>
<feature type="compositionally biased region" description="Low complexity" evidence="1">
    <location>
        <begin position="44"/>
        <end position="53"/>
    </location>
</feature>
<feature type="compositionally biased region" description="Basic and acidic residues" evidence="1">
    <location>
        <begin position="105"/>
        <end position="116"/>
    </location>
</feature>
<dbReference type="InterPro" id="IPR034443">
    <property type="entry name" value="PB1A10.08"/>
</dbReference>
<dbReference type="PANTHER" id="PTHR42051">
    <property type="entry name" value="MEIOTICALLY UP-REGULATED PROTEIN PB1A10.08"/>
    <property type="match status" value="1"/>
</dbReference>
<dbReference type="EMBL" id="QZBU01002687">
    <property type="protein sequence ID" value="TIA33341.1"/>
    <property type="molecule type" value="Genomic_DNA"/>
</dbReference>
<evidence type="ECO:0000256" key="1">
    <source>
        <dbReference type="SAM" id="MobiDB-lite"/>
    </source>
</evidence>
<feature type="compositionally biased region" description="Basic residues" evidence="1">
    <location>
        <begin position="20"/>
        <end position="30"/>
    </location>
</feature>
<reference evidence="4 5" key="1">
    <citation type="submission" date="2018-10" db="EMBL/GenBank/DDBJ databases">
        <title>Fifty Aureobasidium pullulans genomes reveal a recombining polyextremotolerant generalist.</title>
        <authorList>
            <person name="Gostincar C."/>
            <person name="Turk M."/>
            <person name="Zajc J."/>
            <person name="Gunde-Cimerman N."/>
        </authorList>
    </citation>
    <scope>NUCLEOTIDE SEQUENCE [LARGE SCALE GENOMIC DNA]</scope>
    <source>
        <strain evidence="2 5">EXF-11013</strain>
        <strain evidence="3 4">EXF-3380</strain>
    </source>
</reference>
<dbReference type="Proteomes" id="UP000304947">
    <property type="component" value="Unassembled WGS sequence"/>
</dbReference>
<dbReference type="AlphaFoldDB" id="A0A4S9BF38"/>
<dbReference type="EMBL" id="QZAL01000150">
    <property type="protein sequence ID" value="THW35787.1"/>
    <property type="molecule type" value="Genomic_DNA"/>
</dbReference>
<feature type="region of interest" description="Disordered" evidence="1">
    <location>
        <begin position="330"/>
        <end position="433"/>
    </location>
</feature>
<evidence type="ECO:0000313" key="4">
    <source>
        <dbReference type="Proteomes" id="UP000304947"/>
    </source>
</evidence>
<evidence type="ECO:0000313" key="5">
    <source>
        <dbReference type="Proteomes" id="UP000310687"/>
    </source>
</evidence>
<accession>A0A4S9BF38</accession>
<evidence type="ECO:0000313" key="2">
    <source>
        <dbReference type="EMBL" id="THW35787.1"/>
    </source>
</evidence>
<feature type="compositionally biased region" description="Polar residues" evidence="1">
    <location>
        <begin position="8"/>
        <end position="17"/>
    </location>
</feature>
<feature type="region of interest" description="Disordered" evidence="1">
    <location>
        <begin position="470"/>
        <end position="489"/>
    </location>
</feature>
<feature type="compositionally biased region" description="Low complexity" evidence="1">
    <location>
        <begin position="391"/>
        <end position="408"/>
    </location>
</feature>
<feature type="region of interest" description="Disordered" evidence="1">
    <location>
        <begin position="1"/>
        <end position="121"/>
    </location>
</feature>
<comment type="caution">
    <text evidence="2">The sequence shown here is derived from an EMBL/GenBank/DDBJ whole genome shotgun (WGS) entry which is preliminary data.</text>
</comment>
<evidence type="ECO:0000313" key="3">
    <source>
        <dbReference type="EMBL" id="TIA33341.1"/>
    </source>
</evidence>
<dbReference type="PANTHER" id="PTHR42051:SF1">
    <property type="entry name" value="MEIOTICALLY UP-REGULATED PROTEIN PB1A10.08"/>
    <property type="match status" value="1"/>
</dbReference>
<protein>
    <submittedName>
        <fullName evidence="2">Uncharacterized protein</fullName>
    </submittedName>
</protein>
<name>A0A4S9BF38_AURPU</name>
<proteinExistence type="predicted"/>
<gene>
    <name evidence="3" type="ORF">D6C83_06884</name>
    <name evidence="2" type="ORF">D6D22_07972</name>
</gene>